<dbReference type="InterPro" id="IPR036162">
    <property type="entry name" value="Resolvase-like_N_sf"/>
</dbReference>
<keyword evidence="5" id="KW-0233">DNA recombination</keyword>
<evidence type="ECO:0000256" key="4">
    <source>
        <dbReference type="ARBA" id="ARBA00023125"/>
    </source>
</evidence>
<dbReference type="SMART" id="SM00857">
    <property type="entry name" value="Resolvase"/>
    <property type="match status" value="1"/>
</dbReference>
<dbReference type="GO" id="GO:0015074">
    <property type="term" value="P:DNA integration"/>
    <property type="evidence" value="ECO:0007669"/>
    <property type="project" value="UniProtKB-KW"/>
</dbReference>
<dbReference type="SUPFAM" id="SSF46689">
    <property type="entry name" value="Homeodomain-like"/>
    <property type="match status" value="1"/>
</dbReference>
<organism evidence="7 8">
    <name type="scientific">Microvirga aerophila</name>
    <dbReference type="NCBI Taxonomy" id="670291"/>
    <lineage>
        <taxon>Bacteria</taxon>
        <taxon>Pseudomonadati</taxon>
        <taxon>Pseudomonadota</taxon>
        <taxon>Alphaproteobacteria</taxon>
        <taxon>Hyphomicrobiales</taxon>
        <taxon>Methylobacteriaceae</taxon>
        <taxon>Microvirga</taxon>
    </lineage>
</organism>
<dbReference type="Gene3D" id="3.40.50.1390">
    <property type="entry name" value="Resolvase, N-terminal catalytic domain"/>
    <property type="match status" value="1"/>
</dbReference>
<dbReference type="PROSITE" id="PS51736">
    <property type="entry name" value="RECOMBINASES_3"/>
    <property type="match status" value="1"/>
</dbReference>
<dbReference type="CDD" id="cd03768">
    <property type="entry name" value="SR_ResInv"/>
    <property type="match status" value="1"/>
</dbReference>
<dbReference type="Pfam" id="PF00239">
    <property type="entry name" value="Resolvase"/>
    <property type="match status" value="1"/>
</dbReference>
<comment type="similarity">
    <text evidence="1">Belongs to the site-specific recombinase resolvase family.</text>
</comment>
<keyword evidence="8" id="KW-1185">Reference proteome</keyword>
<dbReference type="InterPro" id="IPR009057">
    <property type="entry name" value="Homeodomain-like_sf"/>
</dbReference>
<dbReference type="GO" id="GO:0000150">
    <property type="term" value="F:DNA strand exchange activity"/>
    <property type="evidence" value="ECO:0007669"/>
    <property type="project" value="UniProtKB-KW"/>
</dbReference>
<dbReference type="GO" id="GO:0003677">
    <property type="term" value="F:DNA binding"/>
    <property type="evidence" value="ECO:0007669"/>
    <property type="project" value="UniProtKB-KW"/>
</dbReference>
<proteinExistence type="inferred from homology"/>
<keyword evidence="2" id="KW-0229">DNA integration</keyword>
<dbReference type="PANTHER" id="PTHR30461:SF26">
    <property type="entry name" value="RESOLVASE HOMOLOG YNEB"/>
    <property type="match status" value="1"/>
</dbReference>
<dbReference type="Pfam" id="PF02796">
    <property type="entry name" value="HTH_7"/>
    <property type="match status" value="1"/>
</dbReference>
<evidence type="ECO:0000313" key="8">
    <source>
        <dbReference type="Proteomes" id="UP000321085"/>
    </source>
</evidence>
<dbReference type="FunFam" id="3.40.50.1390:FF:000001">
    <property type="entry name" value="DNA recombinase"/>
    <property type="match status" value="1"/>
</dbReference>
<dbReference type="EMBL" id="BJYU01000019">
    <property type="protein sequence ID" value="GEO14056.1"/>
    <property type="molecule type" value="Genomic_DNA"/>
</dbReference>
<feature type="domain" description="Resolvase/invertase-type recombinase catalytic" evidence="6">
    <location>
        <begin position="2"/>
        <end position="136"/>
    </location>
</feature>
<protein>
    <submittedName>
        <fullName evidence="7">Integrase-like protein y4lS</fullName>
    </submittedName>
</protein>
<evidence type="ECO:0000259" key="6">
    <source>
        <dbReference type="PROSITE" id="PS51736"/>
    </source>
</evidence>
<dbReference type="Proteomes" id="UP000321085">
    <property type="component" value="Unassembled WGS sequence"/>
</dbReference>
<dbReference type="Gene3D" id="1.10.10.60">
    <property type="entry name" value="Homeodomain-like"/>
    <property type="match status" value="1"/>
</dbReference>
<dbReference type="InterPro" id="IPR006120">
    <property type="entry name" value="Resolvase_HTH_dom"/>
</dbReference>
<keyword evidence="4" id="KW-0238">DNA-binding</keyword>
<evidence type="ECO:0000256" key="2">
    <source>
        <dbReference type="ARBA" id="ARBA00022908"/>
    </source>
</evidence>
<evidence type="ECO:0000313" key="7">
    <source>
        <dbReference type="EMBL" id="GEO14056.1"/>
    </source>
</evidence>
<gene>
    <name evidence="7" type="ORF">MAE02_17520</name>
</gene>
<accession>A0A512BQ16</accession>
<dbReference type="PANTHER" id="PTHR30461">
    <property type="entry name" value="DNA-INVERTASE FROM LAMBDOID PROPHAGE"/>
    <property type="match status" value="1"/>
</dbReference>
<dbReference type="OrthoDB" id="9800103at2"/>
<comment type="caution">
    <text evidence="7">The sequence shown here is derived from an EMBL/GenBank/DDBJ whole genome shotgun (WGS) entry which is preliminary data.</text>
</comment>
<evidence type="ECO:0000256" key="3">
    <source>
        <dbReference type="ARBA" id="ARBA00023100"/>
    </source>
</evidence>
<name>A0A512BQ16_9HYPH</name>
<evidence type="ECO:0000256" key="5">
    <source>
        <dbReference type="ARBA" id="ARBA00023172"/>
    </source>
</evidence>
<dbReference type="SUPFAM" id="SSF53041">
    <property type="entry name" value="Resolvase-like"/>
    <property type="match status" value="1"/>
</dbReference>
<reference evidence="7 8" key="1">
    <citation type="submission" date="2019-07" db="EMBL/GenBank/DDBJ databases">
        <title>Whole genome shotgun sequence of Microvirga aerophila NBRC 106136.</title>
        <authorList>
            <person name="Hosoyama A."/>
            <person name="Uohara A."/>
            <person name="Ohji S."/>
            <person name="Ichikawa N."/>
        </authorList>
    </citation>
    <scope>NUCLEOTIDE SEQUENCE [LARGE SCALE GENOMIC DNA]</scope>
    <source>
        <strain evidence="7 8">NBRC 106136</strain>
    </source>
</reference>
<dbReference type="RefSeq" id="WP_114186813.1">
    <property type="nucleotide sequence ID" value="NZ_BJYU01000019.1"/>
</dbReference>
<dbReference type="AlphaFoldDB" id="A0A512BQ16"/>
<dbReference type="InterPro" id="IPR006119">
    <property type="entry name" value="Resolv_N"/>
</dbReference>
<evidence type="ECO:0000256" key="1">
    <source>
        <dbReference type="ARBA" id="ARBA00009913"/>
    </source>
</evidence>
<keyword evidence="3" id="KW-0230">DNA invertase</keyword>
<sequence>MALYGYARVSHVSQSLDVQIEALRAAGCTVIRSEKKSGTTTEGRVELQTLLDFVRDGDTICVTRVDRIARSIADLQDILRVLKAKGASLKATEQPIDTSTPLGKCMLDLLGVFAELETNLRRERQTESIRRIKEIDSTKPKSERTYRGRPPTIKLDEVHRLREEGLGATAIAERLGIGRASVYRVLKGLSEREARKLVLPEQPIIGPCMDSPRRPCNP</sequence>
<dbReference type="InterPro" id="IPR050639">
    <property type="entry name" value="SSR_resolvase"/>
</dbReference>